<dbReference type="Pfam" id="PF13614">
    <property type="entry name" value="AAA_31"/>
    <property type="match status" value="1"/>
</dbReference>
<dbReference type="EMBL" id="DSXR01000127">
    <property type="protein sequence ID" value="HGS88389.1"/>
    <property type="molecule type" value="Genomic_DNA"/>
</dbReference>
<evidence type="ECO:0000313" key="2">
    <source>
        <dbReference type="EMBL" id="HGS88389.1"/>
    </source>
</evidence>
<dbReference type="InterPro" id="IPR025669">
    <property type="entry name" value="AAA_dom"/>
</dbReference>
<protein>
    <submittedName>
        <fullName evidence="2">ParA family protein</fullName>
    </submittedName>
</protein>
<proteinExistence type="predicted"/>
<evidence type="ECO:0000259" key="1">
    <source>
        <dbReference type="Pfam" id="PF13614"/>
    </source>
</evidence>
<dbReference type="InterPro" id="IPR050678">
    <property type="entry name" value="DNA_Partitioning_ATPase"/>
</dbReference>
<dbReference type="PANTHER" id="PTHR13696:SF99">
    <property type="entry name" value="COBYRINIC ACID AC-DIAMIDE SYNTHASE"/>
    <property type="match status" value="1"/>
</dbReference>
<feature type="domain" description="AAA" evidence="1">
    <location>
        <begin position="4"/>
        <end position="167"/>
    </location>
</feature>
<comment type="caution">
    <text evidence="2">The sequence shown here is derived from an EMBL/GenBank/DDBJ whole genome shotgun (WGS) entry which is preliminary data.</text>
</comment>
<sequence length="248" mass="28574">MMGKVITVAHLRENTGKTITAIQFAYNLSLEARVLLLNFGRANHLKRYFEIEYISPLADYEKLLEGGLDFAHHLSSVSPRLWLIDSSVEKIIKVGELFRERVDELKELLSRSGFEWVIIDTHPFPTHTTYVSMAICDHLLIPTTKDFLAFKTVGHTLAAYESVREDAERKNVSILLTKVRNDDLEAEDYERFEMKEAVIGEISMENQDLIGLGWQGLSPGRKVRIRTNFEYRKAIQRFLTRLNEEVNG</sequence>
<dbReference type="Gene3D" id="3.40.50.300">
    <property type="entry name" value="P-loop containing nucleotide triphosphate hydrolases"/>
    <property type="match status" value="1"/>
</dbReference>
<dbReference type="AlphaFoldDB" id="A0A7C4Q575"/>
<dbReference type="PANTHER" id="PTHR13696">
    <property type="entry name" value="P-LOOP CONTAINING NUCLEOSIDE TRIPHOSPHATE HYDROLASE"/>
    <property type="match status" value="1"/>
</dbReference>
<name>A0A7C4Q575_9CHLR</name>
<gene>
    <name evidence="2" type="ORF">ENT17_12355</name>
</gene>
<dbReference type="SUPFAM" id="SSF52540">
    <property type="entry name" value="P-loop containing nucleoside triphosphate hydrolases"/>
    <property type="match status" value="1"/>
</dbReference>
<reference evidence="2" key="1">
    <citation type="journal article" date="2020" name="mSystems">
        <title>Genome- and Community-Level Interaction Insights into Carbon Utilization and Element Cycling Functions of Hydrothermarchaeota in Hydrothermal Sediment.</title>
        <authorList>
            <person name="Zhou Z."/>
            <person name="Liu Y."/>
            <person name="Xu W."/>
            <person name="Pan J."/>
            <person name="Luo Z.H."/>
            <person name="Li M."/>
        </authorList>
    </citation>
    <scope>NUCLEOTIDE SEQUENCE [LARGE SCALE GENOMIC DNA]</scope>
    <source>
        <strain evidence="2">SpSt-556</strain>
    </source>
</reference>
<accession>A0A7C4Q575</accession>
<organism evidence="2">
    <name type="scientific">Bellilinea caldifistulae</name>
    <dbReference type="NCBI Taxonomy" id="360411"/>
    <lineage>
        <taxon>Bacteria</taxon>
        <taxon>Bacillati</taxon>
        <taxon>Chloroflexota</taxon>
        <taxon>Anaerolineae</taxon>
        <taxon>Anaerolineales</taxon>
        <taxon>Anaerolineaceae</taxon>
        <taxon>Bellilinea</taxon>
    </lineage>
</organism>
<dbReference type="InterPro" id="IPR027417">
    <property type="entry name" value="P-loop_NTPase"/>
</dbReference>